<feature type="chain" id="PRO_5017322966" evidence="1">
    <location>
        <begin position="21"/>
        <end position="663"/>
    </location>
</feature>
<evidence type="ECO:0000259" key="2">
    <source>
        <dbReference type="Pfam" id="PF01551"/>
    </source>
</evidence>
<dbReference type="PANTHER" id="PTHR21666:SF270">
    <property type="entry name" value="MUREIN HYDROLASE ACTIVATOR ENVC"/>
    <property type="match status" value="1"/>
</dbReference>
<evidence type="ECO:0000256" key="1">
    <source>
        <dbReference type="SAM" id="SignalP"/>
    </source>
</evidence>
<dbReference type="SUPFAM" id="SSF51261">
    <property type="entry name" value="Duplicated hybrid motif"/>
    <property type="match status" value="1"/>
</dbReference>
<dbReference type="InterPro" id="IPR011055">
    <property type="entry name" value="Dup_hybrid_motif"/>
</dbReference>
<dbReference type="InterPro" id="IPR016047">
    <property type="entry name" value="M23ase_b-sheet_dom"/>
</dbReference>
<dbReference type="PANTHER" id="PTHR21666">
    <property type="entry name" value="PEPTIDASE-RELATED"/>
    <property type="match status" value="1"/>
</dbReference>
<evidence type="ECO:0000313" key="3">
    <source>
        <dbReference type="EMBL" id="EKD66087.1"/>
    </source>
</evidence>
<name>K2AWB7_9BACT</name>
<feature type="signal peptide" evidence="1">
    <location>
        <begin position="1"/>
        <end position="20"/>
    </location>
</feature>
<comment type="caution">
    <text evidence="3">The sequence shown here is derived from an EMBL/GenBank/DDBJ whole genome shotgun (WGS) entry which is preliminary data.</text>
</comment>
<dbReference type="Pfam" id="PF01551">
    <property type="entry name" value="Peptidase_M23"/>
    <property type="match status" value="1"/>
</dbReference>
<reference evidence="3" key="1">
    <citation type="journal article" date="2012" name="Science">
        <title>Fermentation, hydrogen, and sulfur metabolism in multiple uncultivated bacterial phyla.</title>
        <authorList>
            <person name="Wrighton K.C."/>
            <person name="Thomas B.C."/>
            <person name="Sharon I."/>
            <person name="Miller C.S."/>
            <person name="Castelle C.J."/>
            <person name="VerBerkmoes N.C."/>
            <person name="Wilkins M.J."/>
            <person name="Hettich R.L."/>
            <person name="Lipton M.S."/>
            <person name="Williams K.H."/>
            <person name="Long P.E."/>
            <person name="Banfield J.F."/>
        </authorList>
    </citation>
    <scope>NUCLEOTIDE SEQUENCE [LARGE SCALE GENOMIC DNA]</scope>
</reference>
<feature type="domain" description="M23ase beta-sheet core" evidence="2">
    <location>
        <begin position="90"/>
        <end position="183"/>
    </location>
</feature>
<dbReference type="InterPro" id="IPR050570">
    <property type="entry name" value="Cell_wall_metabolism_enzyme"/>
</dbReference>
<proteinExistence type="predicted"/>
<dbReference type="GO" id="GO:0004222">
    <property type="term" value="F:metalloendopeptidase activity"/>
    <property type="evidence" value="ECO:0007669"/>
    <property type="project" value="TreeGrafter"/>
</dbReference>
<organism evidence="3">
    <name type="scientific">uncultured bacterium</name>
    <name type="common">gcode 4</name>
    <dbReference type="NCBI Taxonomy" id="1234023"/>
    <lineage>
        <taxon>Bacteria</taxon>
        <taxon>environmental samples</taxon>
    </lineage>
</organism>
<dbReference type="Gene3D" id="2.70.70.10">
    <property type="entry name" value="Glucose Permease (Domain IIA)"/>
    <property type="match status" value="1"/>
</dbReference>
<sequence>MRKIIISFFAFIAFYNFAEAGNFVYPFDKVSDPKCRFSAWNTLSENCKISIPRIEKWDYTKYKNNTNYRRIYSILWGSTYDYWWDVWYGSHLGVDIATSAGTPVRSIWDWEVIVANWLAWRWNSVTIKHKLNNWTYVYSNYSHLNKIFAKKWDIKAWETIWEVWSTWNSYWNHLHFQIDITNQSHPYWYSVCSKWVDIFDVVNDGMCRDFLTANTIDPILFLESNWEFKAIEDIKQMQDKTEKINKQNIKTREQILDEEIAEFLKIHSFKLNTWVSGNNLIVWKNYITKLNVLYFNRLFSWNLPGTWIAFEYDKTAVKVFPEKAIAVDNWFREITITWLKSGAQTINLKLGKQTVWSITINFYKWAELGNPTDASFIIKSNIALWDEKLAWIVFKTKFWSKQIYIPYDGTYKVKSLSGKVKFCNVSRKKVRKCNNSELVEELTFRYDDTLFWVLLFNVIPLDYSPIKLTLSKEWKKYDIARMKSQTTISNPNNLDKSYLYFNENISALKKWLLRLDSWYLLQDREIIWKQVKEIITNYLSYEFLRSWDNYTRKTQIISKINQIKTNFKTLDDYKKFNRAEFAKVIFDNLWLDLVKNNDKVFIDETWDHKDYITTLRVKYKFAWKDQFKDRYFQKDKNITIWEALYLVEKINSASNWSLVFTGR</sequence>
<dbReference type="AlphaFoldDB" id="K2AWB7"/>
<protein>
    <submittedName>
        <fullName evidence="3">Peptidase M23</fullName>
    </submittedName>
</protein>
<dbReference type="CDD" id="cd12797">
    <property type="entry name" value="M23_peptidase"/>
    <property type="match status" value="1"/>
</dbReference>
<keyword evidence="1" id="KW-0732">Signal</keyword>
<dbReference type="EMBL" id="AMFJ01021652">
    <property type="protein sequence ID" value="EKD66087.1"/>
    <property type="molecule type" value="Genomic_DNA"/>
</dbReference>
<accession>K2AWB7</accession>
<gene>
    <name evidence="3" type="ORF">ACD_49C00066G0011</name>
</gene>